<dbReference type="GO" id="GO:0055078">
    <property type="term" value="P:sodium ion homeostasis"/>
    <property type="evidence" value="ECO:0007669"/>
    <property type="project" value="TreeGrafter"/>
</dbReference>
<feature type="domain" description="SLC12A transporter C-terminal" evidence="5">
    <location>
        <begin position="1"/>
        <end position="171"/>
    </location>
</feature>
<dbReference type="GO" id="GO:0055075">
    <property type="term" value="P:potassium ion homeostasis"/>
    <property type="evidence" value="ECO:0007669"/>
    <property type="project" value="TreeGrafter"/>
</dbReference>
<evidence type="ECO:0000256" key="4">
    <source>
        <dbReference type="ARBA" id="ARBA00023136"/>
    </source>
</evidence>
<dbReference type="GO" id="GO:0016020">
    <property type="term" value="C:membrane"/>
    <property type="evidence" value="ECO:0007669"/>
    <property type="project" value="UniProtKB-SubCell"/>
</dbReference>
<keyword evidence="2" id="KW-0812">Transmembrane</keyword>
<evidence type="ECO:0000256" key="1">
    <source>
        <dbReference type="ARBA" id="ARBA00004141"/>
    </source>
</evidence>
<comment type="subcellular location">
    <subcellularLocation>
        <location evidence="1">Membrane</location>
        <topology evidence="1">Multi-pass membrane protein</topology>
    </subcellularLocation>
</comment>
<keyword evidence="4" id="KW-0472">Membrane</keyword>
<dbReference type="InterPro" id="IPR004842">
    <property type="entry name" value="SLC12A_fam"/>
</dbReference>
<organism evidence="6">
    <name type="scientific">Ixodes ricinus</name>
    <name type="common">Common tick</name>
    <name type="synonym">Acarus ricinus</name>
    <dbReference type="NCBI Taxonomy" id="34613"/>
    <lineage>
        <taxon>Eukaryota</taxon>
        <taxon>Metazoa</taxon>
        <taxon>Ecdysozoa</taxon>
        <taxon>Arthropoda</taxon>
        <taxon>Chelicerata</taxon>
        <taxon>Arachnida</taxon>
        <taxon>Acari</taxon>
        <taxon>Parasitiformes</taxon>
        <taxon>Ixodida</taxon>
        <taxon>Ixodoidea</taxon>
        <taxon>Ixodidae</taxon>
        <taxon>Ixodinae</taxon>
        <taxon>Ixodes</taxon>
    </lineage>
</organism>
<evidence type="ECO:0000259" key="5">
    <source>
        <dbReference type="Pfam" id="PF03522"/>
    </source>
</evidence>
<evidence type="ECO:0000313" key="6">
    <source>
        <dbReference type="EMBL" id="JAA65502.1"/>
    </source>
</evidence>
<name>A0A0K8R332_IXORI</name>
<dbReference type="GO" id="GO:1990573">
    <property type="term" value="P:potassium ion import across plasma membrane"/>
    <property type="evidence" value="ECO:0007669"/>
    <property type="project" value="TreeGrafter"/>
</dbReference>
<dbReference type="GO" id="GO:0006884">
    <property type="term" value="P:cell volume homeostasis"/>
    <property type="evidence" value="ECO:0007669"/>
    <property type="project" value="TreeGrafter"/>
</dbReference>
<sequence length="171" mass="19736">MLIPYLLSTRSQFPGCKLRVFALANKKYELDQEQRNMAALLSKFRIEYSDVTVIPDIVKSPKESTKAEFNRILKPWRRSSQDVDAKDLTTPFVSDSEVLAVKEKTYRNLRLHELLREHSTNASLVVMTLPMPRKGTCTAPMYMAWLEMLTKDMPPFLLVRGNQTSVLTFYS</sequence>
<dbReference type="GO" id="GO:0008511">
    <property type="term" value="F:sodium:potassium:chloride symporter activity"/>
    <property type="evidence" value="ECO:0007669"/>
    <property type="project" value="TreeGrafter"/>
</dbReference>
<evidence type="ECO:0000256" key="3">
    <source>
        <dbReference type="ARBA" id="ARBA00022989"/>
    </source>
</evidence>
<dbReference type="Pfam" id="PF03522">
    <property type="entry name" value="SLC12"/>
    <property type="match status" value="1"/>
</dbReference>
<dbReference type="InterPro" id="IPR018491">
    <property type="entry name" value="SLC12_C"/>
</dbReference>
<protein>
    <submittedName>
        <fullName evidence="6">Putative k-cl cotransporter</fullName>
    </submittedName>
</protein>
<accession>A0A0K8R332</accession>
<dbReference type="GO" id="GO:0055064">
    <property type="term" value="P:chloride ion homeostasis"/>
    <property type="evidence" value="ECO:0007669"/>
    <property type="project" value="TreeGrafter"/>
</dbReference>
<reference evidence="6" key="1">
    <citation type="submission" date="2012-12" db="EMBL/GenBank/DDBJ databases">
        <title>Identification and characterization of a phenylalanine ammonia-lyase gene family in Isatis indigotica Fort.</title>
        <authorList>
            <person name="Liu Q."/>
            <person name="Chen J."/>
            <person name="Zhou X."/>
            <person name="Di P."/>
            <person name="Xiao Y."/>
            <person name="Xuan H."/>
            <person name="Zhang L."/>
            <person name="Chen W."/>
        </authorList>
    </citation>
    <scope>NUCLEOTIDE SEQUENCE</scope>
    <source>
        <tissue evidence="6">Salivary gland</tissue>
    </source>
</reference>
<proteinExistence type="evidence at transcript level"/>
<dbReference type="EMBL" id="GADI01008306">
    <property type="protein sequence ID" value="JAA65502.1"/>
    <property type="molecule type" value="mRNA"/>
</dbReference>
<dbReference type="AlphaFoldDB" id="A0A0K8R332"/>
<keyword evidence="3" id="KW-1133">Transmembrane helix</keyword>
<dbReference type="PANTHER" id="PTHR11827:SF103">
    <property type="entry name" value="SODIUM CHLORIDE COTRANSPORTER 69, ISOFORM E"/>
    <property type="match status" value="1"/>
</dbReference>
<evidence type="ECO:0000256" key="2">
    <source>
        <dbReference type="ARBA" id="ARBA00022692"/>
    </source>
</evidence>
<dbReference type="PANTHER" id="PTHR11827">
    <property type="entry name" value="SOLUTE CARRIER FAMILY 12, CATION COTRANSPORTERS"/>
    <property type="match status" value="1"/>
</dbReference>